<feature type="non-terminal residue" evidence="1">
    <location>
        <position position="1"/>
    </location>
</feature>
<dbReference type="EMBL" id="LASV01000464">
    <property type="protein sequence ID" value="KKA18360.1"/>
    <property type="molecule type" value="Genomic_DNA"/>
</dbReference>
<gene>
    <name evidence="1" type="ORF">T310_7685</name>
</gene>
<dbReference type="Proteomes" id="UP000053958">
    <property type="component" value="Unassembled WGS sequence"/>
</dbReference>
<organism evidence="1 2">
    <name type="scientific">Rasamsonia emersonii (strain ATCC 16479 / CBS 393.64 / IMI 116815)</name>
    <dbReference type="NCBI Taxonomy" id="1408163"/>
    <lineage>
        <taxon>Eukaryota</taxon>
        <taxon>Fungi</taxon>
        <taxon>Dikarya</taxon>
        <taxon>Ascomycota</taxon>
        <taxon>Pezizomycotina</taxon>
        <taxon>Eurotiomycetes</taxon>
        <taxon>Eurotiomycetidae</taxon>
        <taxon>Eurotiales</taxon>
        <taxon>Trichocomaceae</taxon>
        <taxon>Rasamsonia</taxon>
    </lineage>
</organism>
<keyword evidence="2" id="KW-1185">Reference proteome</keyword>
<reference evidence="1 2" key="1">
    <citation type="submission" date="2015-04" db="EMBL/GenBank/DDBJ databases">
        <authorList>
            <person name="Heijne W.H."/>
            <person name="Fedorova N.D."/>
            <person name="Nierman W.C."/>
            <person name="Vollebregt A.W."/>
            <person name="Zhao Z."/>
            <person name="Wu L."/>
            <person name="Kumar M."/>
            <person name="Stam H."/>
            <person name="van den Berg M.A."/>
            <person name="Pel H.J."/>
        </authorList>
    </citation>
    <scope>NUCLEOTIDE SEQUENCE [LARGE SCALE GENOMIC DNA]</scope>
    <source>
        <strain evidence="1 2">CBS 393.64</strain>
    </source>
</reference>
<dbReference type="RefSeq" id="XP_013324972.1">
    <property type="nucleotide sequence ID" value="XM_013469518.1"/>
</dbReference>
<accession>A0A0F4YJS3</accession>
<protein>
    <submittedName>
        <fullName evidence="1">Uncharacterized protein</fullName>
    </submittedName>
</protein>
<sequence length="139" mass="15625">CSSTRIVASHLISLCTRIVFRGTSSPEPDSSSRLATSIRMPRALSAGRKAESLRRRKGGKPLSWFLPPRLAWASLLCAPGVMREALLLPNRREISTKRGRRVGRQAEMMPLAHSMTHHVQAVDRVPKIVRKRREKRPNA</sequence>
<evidence type="ECO:0000313" key="1">
    <source>
        <dbReference type="EMBL" id="KKA18360.1"/>
    </source>
</evidence>
<dbReference type="AlphaFoldDB" id="A0A0F4YJS3"/>
<evidence type="ECO:0000313" key="2">
    <source>
        <dbReference type="Proteomes" id="UP000053958"/>
    </source>
</evidence>
<name>A0A0F4YJS3_RASE3</name>
<comment type="caution">
    <text evidence="1">The sequence shown here is derived from an EMBL/GenBank/DDBJ whole genome shotgun (WGS) entry which is preliminary data.</text>
</comment>
<dbReference type="GeneID" id="25319954"/>
<proteinExistence type="predicted"/>